<dbReference type="GO" id="GO:0016791">
    <property type="term" value="F:phosphatase activity"/>
    <property type="evidence" value="ECO:0007669"/>
    <property type="project" value="TreeGrafter"/>
</dbReference>
<proteinExistence type="inferred from homology"/>
<dbReference type="GeneID" id="25981089"/>
<feature type="signal peptide" evidence="3">
    <location>
        <begin position="1"/>
        <end position="20"/>
    </location>
</feature>
<dbReference type="InterPro" id="IPR029033">
    <property type="entry name" value="His_PPase_superfam"/>
</dbReference>
<dbReference type="Proteomes" id="UP000007796">
    <property type="component" value="Unassembled WGS sequence"/>
</dbReference>
<evidence type="ECO:0000313" key="5">
    <source>
        <dbReference type="Proteomes" id="UP000007796"/>
    </source>
</evidence>
<name>F0XPE7_GROCL</name>
<feature type="transmembrane region" description="Helical" evidence="2">
    <location>
        <begin position="449"/>
        <end position="478"/>
    </location>
</feature>
<dbReference type="RefSeq" id="XP_014170014.1">
    <property type="nucleotide sequence ID" value="XM_014314539.1"/>
</dbReference>
<dbReference type="InterPro" id="IPR050645">
    <property type="entry name" value="Histidine_acid_phosphatase"/>
</dbReference>
<dbReference type="STRING" id="655863.F0XPE7"/>
<keyword evidence="2" id="KW-0472">Membrane</keyword>
<dbReference type="PANTHER" id="PTHR11567">
    <property type="entry name" value="ACID PHOSPHATASE-RELATED"/>
    <property type="match status" value="1"/>
</dbReference>
<dbReference type="PANTHER" id="PTHR11567:SF142">
    <property type="entry name" value="PHOSPHOGLYCERATE MUTASE-LIKE PROTEIN"/>
    <property type="match status" value="1"/>
</dbReference>
<dbReference type="CDD" id="cd07061">
    <property type="entry name" value="HP_HAP_like"/>
    <property type="match status" value="1"/>
</dbReference>
<evidence type="ECO:0000313" key="4">
    <source>
        <dbReference type="EMBL" id="EFX00532.1"/>
    </source>
</evidence>
<sequence length="488" mass="50615">MARSLFGAAVTALLLAPAAGESVLGIYVFHRHGDRTTKSWPPTALTALGADQLYLSGDYFRDRYVSSNATSPVVTISSDLVKLSQISVTSPADNVLQASAGFFAQALFPAAGSSSQQTLANGTVTENPLGGYQFVPVNTVATAASSTGSEDNGWLQGSSGCGNAVVSSNNYFYSQDYLETLNSTAAFYQDLLPAINGTFTAQKATFKNAYTIFDYIHVSEIHNATISSSDVLTDDVLAQVYTRANQHEWGLAYNASEPIRAISGAVLAAQALSALNTTVLAKPTASSVSRLNFQFGAYGTFMSLFGLMDMPAASPLFYGIVDYASAAVFEIVTNASVTDAAAIDPSEISVRFLVANGSAPLVGGLTAYPMFGTEDELMPWANFSAAMANIAVGDTTTWCQVCGNTTGICSPILLGTASDSDNSSSASSSSSSASSSSSSHHHHAVSRPVAGVIGAVVTLAVVFCFEALVMAVAGLRLVKKGAAVPKAN</sequence>
<accession>F0XPE7</accession>
<keyword evidence="2" id="KW-1133">Transmembrane helix</keyword>
<evidence type="ECO:0000256" key="3">
    <source>
        <dbReference type="SAM" id="SignalP"/>
    </source>
</evidence>
<dbReference type="EMBL" id="GL629801">
    <property type="protein sequence ID" value="EFX00532.1"/>
    <property type="molecule type" value="Genomic_DNA"/>
</dbReference>
<dbReference type="SUPFAM" id="SSF53254">
    <property type="entry name" value="Phosphoglycerate mutase-like"/>
    <property type="match status" value="1"/>
</dbReference>
<dbReference type="Gene3D" id="3.40.50.1240">
    <property type="entry name" value="Phosphoglycerate mutase-like"/>
    <property type="match status" value="1"/>
</dbReference>
<keyword evidence="2" id="KW-0812">Transmembrane</keyword>
<dbReference type="HOGENOM" id="CLU_023111_1_0_1"/>
<reference evidence="4 5" key="1">
    <citation type="journal article" date="2011" name="Proc. Natl. Acad. Sci. U.S.A.">
        <title>Genome and transcriptome analyses of the mountain pine beetle-fungal symbiont Grosmannia clavigera, a lodgepole pine pathogen.</title>
        <authorList>
            <person name="DiGuistini S."/>
            <person name="Wang Y."/>
            <person name="Liao N.Y."/>
            <person name="Taylor G."/>
            <person name="Tanguay P."/>
            <person name="Feau N."/>
            <person name="Henrissat B."/>
            <person name="Chan S.K."/>
            <person name="Hesse-Orce U."/>
            <person name="Alamouti S.M."/>
            <person name="Tsui C.K.M."/>
            <person name="Docking R.T."/>
            <person name="Levasseur A."/>
            <person name="Haridas S."/>
            <person name="Robertson G."/>
            <person name="Birol I."/>
            <person name="Holt R.A."/>
            <person name="Marra M.A."/>
            <person name="Hamelin R.C."/>
            <person name="Hirst M."/>
            <person name="Jones S.J.M."/>
            <person name="Bohlmann J."/>
            <person name="Breuil C."/>
        </authorList>
    </citation>
    <scope>NUCLEOTIDE SEQUENCE [LARGE SCALE GENOMIC DNA]</scope>
    <source>
        <strain evidence="5">kw1407 / UAMH 11150</strain>
    </source>
</reference>
<dbReference type="InterPro" id="IPR000560">
    <property type="entry name" value="His_Pase_clade-2"/>
</dbReference>
<dbReference type="eggNOG" id="ENOG502RCH9">
    <property type="taxonomic scope" value="Eukaryota"/>
</dbReference>
<feature type="chain" id="PRO_5003260956" evidence="3">
    <location>
        <begin position="21"/>
        <end position="488"/>
    </location>
</feature>
<dbReference type="OrthoDB" id="258392at2759"/>
<comment type="similarity">
    <text evidence="1">Belongs to the histidine acid phosphatase family.</text>
</comment>
<keyword evidence="5" id="KW-1185">Reference proteome</keyword>
<dbReference type="Pfam" id="PF00328">
    <property type="entry name" value="His_Phos_2"/>
    <property type="match status" value="1"/>
</dbReference>
<evidence type="ECO:0000256" key="2">
    <source>
        <dbReference type="SAM" id="Phobius"/>
    </source>
</evidence>
<dbReference type="AlphaFoldDB" id="F0XPE7"/>
<protein>
    <submittedName>
        <fullName evidence="4">Histidine acid phosphatase</fullName>
    </submittedName>
</protein>
<dbReference type="InParanoid" id="F0XPE7"/>
<evidence type="ECO:0000256" key="1">
    <source>
        <dbReference type="ARBA" id="ARBA00005375"/>
    </source>
</evidence>
<gene>
    <name evidence="4" type="ORF">CMQ_7534</name>
</gene>
<keyword evidence="3" id="KW-0732">Signal</keyword>
<organism evidence="5">
    <name type="scientific">Grosmannia clavigera (strain kw1407 / UAMH 11150)</name>
    <name type="common">Blue stain fungus</name>
    <name type="synonym">Graphiocladiella clavigera</name>
    <dbReference type="NCBI Taxonomy" id="655863"/>
    <lineage>
        <taxon>Eukaryota</taxon>
        <taxon>Fungi</taxon>
        <taxon>Dikarya</taxon>
        <taxon>Ascomycota</taxon>
        <taxon>Pezizomycotina</taxon>
        <taxon>Sordariomycetes</taxon>
        <taxon>Sordariomycetidae</taxon>
        <taxon>Ophiostomatales</taxon>
        <taxon>Ophiostomataceae</taxon>
        <taxon>Leptographium</taxon>
    </lineage>
</organism>